<dbReference type="EMBL" id="JAFLNM010000003">
    <property type="protein sequence ID" value="MBO0343005.1"/>
    <property type="molecule type" value="Genomic_DNA"/>
</dbReference>
<protein>
    <recommendedName>
        <fullName evidence="3">VWFA domain-containing protein</fullName>
    </recommendedName>
</protein>
<dbReference type="PROSITE" id="PS51257">
    <property type="entry name" value="PROKAR_LIPOPROTEIN"/>
    <property type="match status" value="1"/>
</dbReference>
<comment type="caution">
    <text evidence="1">The sequence shown here is derived from an EMBL/GenBank/DDBJ whole genome shotgun (WGS) entry which is preliminary data.</text>
</comment>
<evidence type="ECO:0000313" key="2">
    <source>
        <dbReference type="Proteomes" id="UP000664807"/>
    </source>
</evidence>
<accession>A0ABS3FIK3</accession>
<keyword evidence="2" id="KW-1185">Reference proteome</keyword>
<name>A0ABS3FIK3_9FLAO</name>
<reference evidence="1 2" key="1">
    <citation type="submission" date="2021-03" db="EMBL/GenBank/DDBJ databases">
        <title>Muricauda lutimaris sp. nov. and Muricauda ruestringensis sp. nov, two marine members of the Flavobacteriaceae isolated from deep sea sediments of Western Pacific.</title>
        <authorList>
            <person name="Zhao S."/>
            <person name="Liu R."/>
        </authorList>
    </citation>
    <scope>NUCLEOTIDE SEQUENCE [LARGE SCALE GENOMIC DNA]</scope>
    <source>
        <strain evidence="1 2">BC31-3-A3</strain>
    </source>
</reference>
<sequence length="305" mass="35320">MKLIRIIHLLIILTFVGACKDDPKIQSGEIETPEISSISQKIYVPGQKMNISVLIDLSDRINPEKYPSPAMEFYMRDIGYLESVAKSMETHILNKKVLLIDDKIQVFIDPEPSDQSLNQKISELKVHFTRDNVTKESIINLSKNYGSISKLIYESAINDNNYVGSNVWGFFKNKVEDYCIDDSYRNILVILTDGYLYHKDAKMIEENRSSYIIPQSIKSNGLKNSDWQNIIKEKDFGFIVANDDLSNLEILVLGLNPVKGNPYEQDVLNFYWSKWFDEMKVKKYEIKQADLPTHMDKIIQDFILR</sequence>
<evidence type="ECO:0008006" key="3">
    <source>
        <dbReference type="Google" id="ProtNLM"/>
    </source>
</evidence>
<evidence type="ECO:0000313" key="1">
    <source>
        <dbReference type="EMBL" id="MBO0343005.1"/>
    </source>
</evidence>
<dbReference type="Proteomes" id="UP000664807">
    <property type="component" value="Unassembled WGS sequence"/>
</dbReference>
<organism evidence="1 2">
    <name type="scientific">Flagellimonas profundi</name>
    <dbReference type="NCBI Taxonomy" id="2915620"/>
    <lineage>
        <taxon>Bacteria</taxon>
        <taxon>Pseudomonadati</taxon>
        <taxon>Bacteroidota</taxon>
        <taxon>Flavobacteriia</taxon>
        <taxon>Flavobacteriales</taxon>
        <taxon>Flavobacteriaceae</taxon>
        <taxon>Flagellimonas</taxon>
    </lineage>
</organism>
<gene>
    <name evidence="1" type="ORF">J0654_15225</name>
</gene>
<proteinExistence type="predicted"/>
<dbReference type="RefSeq" id="WP_207029966.1">
    <property type="nucleotide sequence ID" value="NZ_JAFLNM010000003.1"/>
</dbReference>